<dbReference type="PANTHER" id="PTHR13046">
    <property type="entry name" value="PROTEASE U48 CAAX PRENYL PROTEASE RCE1"/>
    <property type="match status" value="1"/>
</dbReference>
<feature type="transmembrane region" description="Helical" evidence="11">
    <location>
        <begin position="12"/>
        <end position="31"/>
    </location>
</feature>
<feature type="transmembrane region" description="Helical" evidence="11">
    <location>
        <begin position="281"/>
        <end position="300"/>
    </location>
</feature>
<accession>A0A0D7BLQ5</accession>
<evidence type="ECO:0000313" key="13">
    <source>
        <dbReference type="EMBL" id="KIY71377.1"/>
    </source>
</evidence>
<feature type="transmembrane region" description="Helical" evidence="11">
    <location>
        <begin position="221"/>
        <end position="244"/>
    </location>
</feature>
<feature type="transmembrane region" description="Helical" evidence="11">
    <location>
        <begin position="113"/>
        <end position="133"/>
    </location>
</feature>
<evidence type="ECO:0000256" key="11">
    <source>
        <dbReference type="SAM" id="Phobius"/>
    </source>
</evidence>
<evidence type="ECO:0000256" key="6">
    <source>
        <dbReference type="ARBA" id="ARBA00022824"/>
    </source>
</evidence>
<evidence type="ECO:0000259" key="12">
    <source>
        <dbReference type="Pfam" id="PF02517"/>
    </source>
</evidence>
<dbReference type="InterPro" id="IPR003675">
    <property type="entry name" value="Rce1/LyrA-like_dom"/>
</dbReference>
<evidence type="ECO:0000256" key="1">
    <source>
        <dbReference type="ARBA" id="ARBA00004477"/>
    </source>
</evidence>
<evidence type="ECO:0000256" key="4">
    <source>
        <dbReference type="ARBA" id="ARBA00022692"/>
    </source>
</evidence>
<evidence type="ECO:0000256" key="10">
    <source>
        <dbReference type="ARBA" id="ARBA00049729"/>
    </source>
</evidence>
<evidence type="ECO:0000256" key="3">
    <source>
        <dbReference type="ARBA" id="ARBA00022670"/>
    </source>
</evidence>
<gene>
    <name evidence="13" type="ORF">CYLTODRAFT_487294</name>
</gene>
<sequence length="320" mass="36076">MPLFPNPPLPPPLANGLAAGFAGCYVGFLYISQATRVSYSKGQSAGDRQRLETERGRNHPDVIRARLTAAGLATAVSCCICYYVLGLLESELDSGIVAIHTAERLGFASYHPILSHLVAPVLFLGPLYAMYLYEDLPFQSNWSKEKFTRDYVNLIGFRNFVAGPFTEEVVFRACILFAYHLCGASRTKMIFVAPLWFGVAHLHHGWDVYNRLGRTKRALQVAVLQVAFQFIYTTLFGFHCSYLFLRTGSIYPSLTAHVFCNIMGLPMPTSEARAFPRRKSFIFAVYILGILGYIFTITRWTQNDNSLYWLGDEQRSVRGY</sequence>
<evidence type="ECO:0000256" key="2">
    <source>
        <dbReference type="ARBA" id="ARBA00006897"/>
    </source>
</evidence>
<dbReference type="AlphaFoldDB" id="A0A0D7BLQ5"/>
<name>A0A0D7BLQ5_9AGAR</name>
<keyword evidence="3" id="KW-0645">Protease</keyword>
<evidence type="ECO:0000256" key="5">
    <source>
        <dbReference type="ARBA" id="ARBA00022801"/>
    </source>
</evidence>
<keyword evidence="4 11" id="KW-0812">Transmembrane</keyword>
<feature type="domain" description="CAAX prenyl protease 2/Lysostaphin resistance protein A-like" evidence="12">
    <location>
        <begin position="155"/>
        <end position="263"/>
    </location>
</feature>
<organism evidence="13 14">
    <name type="scientific">Cylindrobasidium torrendii FP15055 ss-10</name>
    <dbReference type="NCBI Taxonomy" id="1314674"/>
    <lineage>
        <taxon>Eukaryota</taxon>
        <taxon>Fungi</taxon>
        <taxon>Dikarya</taxon>
        <taxon>Basidiomycota</taxon>
        <taxon>Agaricomycotina</taxon>
        <taxon>Agaricomycetes</taxon>
        <taxon>Agaricomycetidae</taxon>
        <taxon>Agaricales</taxon>
        <taxon>Marasmiineae</taxon>
        <taxon>Physalacriaceae</taxon>
        <taxon>Cylindrobasidium</taxon>
    </lineage>
</organism>
<evidence type="ECO:0000256" key="9">
    <source>
        <dbReference type="ARBA" id="ARBA00047280"/>
    </source>
</evidence>
<dbReference type="GO" id="GO:0005789">
    <property type="term" value="C:endoplasmic reticulum membrane"/>
    <property type="evidence" value="ECO:0007669"/>
    <property type="project" value="UniProtKB-SubCell"/>
</dbReference>
<keyword evidence="14" id="KW-1185">Reference proteome</keyword>
<keyword evidence="5" id="KW-0378">Hydrolase</keyword>
<evidence type="ECO:0000313" key="14">
    <source>
        <dbReference type="Proteomes" id="UP000054007"/>
    </source>
</evidence>
<reference evidence="13 14" key="1">
    <citation type="journal article" date="2015" name="Fungal Genet. Biol.">
        <title>Evolution of novel wood decay mechanisms in Agaricales revealed by the genome sequences of Fistulina hepatica and Cylindrobasidium torrendii.</title>
        <authorList>
            <person name="Floudas D."/>
            <person name="Held B.W."/>
            <person name="Riley R."/>
            <person name="Nagy L.G."/>
            <person name="Koehler G."/>
            <person name="Ransdell A.S."/>
            <person name="Younus H."/>
            <person name="Chow J."/>
            <person name="Chiniquy J."/>
            <person name="Lipzen A."/>
            <person name="Tritt A."/>
            <person name="Sun H."/>
            <person name="Haridas S."/>
            <person name="LaButti K."/>
            <person name="Ohm R.A."/>
            <person name="Kues U."/>
            <person name="Blanchette R.A."/>
            <person name="Grigoriev I.V."/>
            <person name="Minto R.E."/>
            <person name="Hibbett D.S."/>
        </authorList>
    </citation>
    <scope>NUCLEOTIDE SEQUENCE [LARGE SCALE GENOMIC DNA]</scope>
    <source>
        <strain evidence="13 14">FP15055 ss-10</strain>
    </source>
</reference>
<evidence type="ECO:0000256" key="8">
    <source>
        <dbReference type="ARBA" id="ARBA00023136"/>
    </source>
</evidence>
<dbReference type="EMBL" id="KN880455">
    <property type="protein sequence ID" value="KIY71377.1"/>
    <property type="molecule type" value="Genomic_DNA"/>
</dbReference>
<keyword evidence="6" id="KW-0256">Endoplasmic reticulum</keyword>
<comment type="subcellular location">
    <subcellularLocation>
        <location evidence="1">Endoplasmic reticulum membrane</location>
        <topology evidence="1">Multi-pass membrane protein</topology>
    </subcellularLocation>
</comment>
<evidence type="ECO:0000256" key="7">
    <source>
        <dbReference type="ARBA" id="ARBA00022989"/>
    </source>
</evidence>
<dbReference type="Pfam" id="PF02517">
    <property type="entry name" value="Rce1-like"/>
    <property type="match status" value="1"/>
</dbReference>
<protein>
    <recommendedName>
        <fullName evidence="10">intramembrane prenyl-peptidase Rce1</fullName>
        <ecNumber evidence="10">3.4.26.1</ecNumber>
    </recommendedName>
</protein>
<dbReference type="PANTHER" id="PTHR13046:SF0">
    <property type="entry name" value="CAAX PRENYL PROTEASE 2"/>
    <property type="match status" value="1"/>
</dbReference>
<dbReference type="EC" id="3.4.26.1" evidence="10"/>
<dbReference type="InterPro" id="IPR039731">
    <property type="entry name" value="Rce1"/>
</dbReference>
<comment type="similarity">
    <text evidence="2">Belongs to the peptidase U48 family.</text>
</comment>
<dbReference type="GO" id="GO:0071586">
    <property type="term" value="P:CAAX-box protein processing"/>
    <property type="evidence" value="ECO:0007669"/>
    <property type="project" value="InterPro"/>
</dbReference>
<keyword evidence="7 11" id="KW-1133">Transmembrane helix</keyword>
<dbReference type="OrthoDB" id="271604at2759"/>
<feature type="transmembrane region" description="Helical" evidence="11">
    <location>
        <begin position="65"/>
        <end position="85"/>
    </location>
</feature>
<dbReference type="Proteomes" id="UP000054007">
    <property type="component" value="Unassembled WGS sequence"/>
</dbReference>
<proteinExistence type="inferred from homology"/>
<comment type="catalytic activity">
    <reaction evidence="9">
        <text>Hydrolyzes the peptide bond -P2-(S-farnesyl or geranylgeranyl)C-P1'-P2'-P3'-COOH where P1' and P2' are amino acids with aliphatic sidechains and P3' is any C-terminal residue.</text>
        <dbReference type="EC" id="3.4.26.1"/>
    </reaction>
</comment>
<keyword evidence="8 11" id="KW-0472">Membrane</keyword>
<dbReference type="GO" id="GO:0004222">
    <property type="term" value="F:metalloendopeptidase activity"/>
    <property type="evidence" value="ECO:0007669"/>
    <property type="project" value="InterPro"/>
</dbReference>
<dbReference type="STRING" id="1314674.A0A0D7BLQ5"/>